<feature type="binding site" evidence="4">
    <location>
        <position position="7"/>
    </location>
    <ligand>
        <name>3-amino-2-oxopropyl phosphate</name>
        <dbReference type="ChEBI" id="CHEBI:57279"/>
    </ligand>
</feature>
<accession>A0A2S6N044</accession>
<dbReference type="Proteomes" id="UP000239724">
    <property type="component" value="Unassembled WGS sequence"/>
</dbReference>
<evidence type="ECO:0000313" key="5">
    <source>
        <dbReference type="EMBL" id="PPQ27997.1"/>
    </source>
</evidence>
<dbReference type="PANTHER" id="PTHR30456:SF0">
    <property type="entry name" value="PYRIDOXINE 5'-PHOSPHATE SYNTHASE"/>
    <property type="match status" value="1"/>
</dbReference>
<evidence type="ECO:0000256" key="4">
    <source>
        <dbReference type="HAMAP-Rule" id="MF_00279"/>
    </source>
</evidence>
<dbReference type="InterPro" id="IPR036130">
    <property type="entry name" value="Pyridoxine-5'_phos_synth"/>
</dbReference>
<evidence type="ECO:0000256" key="3">
    <source>
        <dbReference type="ARBA" id="ARBA00023096"/>
    </source>
</evidence>
<dbReference type="InterPro" id="IPR004569">
    <property type="entry name" value="PyrdxlP_synth_PdxJ"/>
</dbReference>
<dbReference type="NCBIfam" id="NF003626">
    <property type="entry name" value="PRK05265.1-4"/>
    <property type="match status" value="1"/>
</dbReference>
<feature type="active site" description="Proton acceptor" evidence="4">
    <location>
        <position position="75"/>
    </location>
</feature>
<comment type="caution">
    <text evidence="4">Lacks conserved residue(s) required for the propagation of feature annotation.</text>
</comment>
<dbReference type="RefSeq" id="WP_104521612.1">
    <property type="nucleotide sequence ID" value="NZ_NHRY01000250.1"/>
</dbReference>
<comment type="similarity">
    <text evidence="4">Belongs to the PNP synthase family.</text>
</comment>
<dbReference type="OrthoDB" id="9806590at2"/>
<dbReference type="GO" id="GO:0005829">
    <property type="term" value="C:cytosol"/>
    <property type="evidence" value="ECO:0007669"/>
    <property type="project" value="TreeGrafter"/>
</dbReference>
<dbReference type="GO" id="GO:0033856">
    <property type="term" value="F:pyridoxine 5'-phosphate synthase activity"/>
    <property type="evidence" value="ECO:0007669"/>
    <property type="project" value="UniProtKB-EC"/>
</dbReference>
<feature type="active site" description="Proton acceptor" evidence="4">
    <location>
        <position position="43"/>
    </location>
</feature>
<dbReference type="EC" id="2.6.99.2" evidence="4"/>
<feature type="binding site" evidence="4">
    <location>
        <position position="18"/>
    </location>
    <ligand>
        <name>3-amino-2-oxopropyl phosphate</name>
        <dbReference type="ChEBI" id="CHEBI:57279"/>
    </ligand>
</feature>
<comment type="pathway">
    <text evidence="4">Cofactor biosynthesis; pyridoxine 5'-phosphate biosynthesis; pyridoxine 5'-phosphate from D-erythrose 4-phosphate: step 5/5.</text>
</comment>
<feature type="binding site" evidence="4">
    <location>
        <position position="198"/>
    </location>
    <ligand>
        <name>3-amino-2-oxopropyl phosphate</name>
        <dbReference type="ChEBI" id="CHEBI:57279"/>
    </ligand>
</feature>
<feature type="site" description="Transition state stabilizer" evidence="4">
    <location>
        <position position="157"/>
    </location>
</feature>
<keyword evidence="1 4" id="KW-0963">Cytoplasm</keyword>
<dbReference type="InterPro" id="IPR013785">
    <property type="entry name" value="Aldolase_TIM"/>
</dbReference>
<reference evidence="5 6" key="1">
    <citation type="journal article" date="2018" name="Arch. Microbiol.">
        <title>New insights into the metabolic potential of the phototrophic purple bacterium Rhodopila globiformis DSM 161(T) from its draft genome sequence and evidence for a vanadium-dependent nitrogenase.</title>
        <authorList>
            <person name="Imhoff J.F."/>
            <person name="Rahn T."/>
            <person name="Kunzel S."/>
            <person name="Neulinger S.C."/>
        </authorList>
    </citation>
    <scope>NUCLEOTIDE SEQUENCE [LARGE SCALE GENOMIC DNA]</scope>
    <source>
        <strain evidence="5 6">DSM 161</strain>
    </source>
</reference>
<dbReference type="AlphaFoldDB" id="A0A2S6N044"/>
<dbReference type="UniPathway" id="UPA00244">
    <property type="reaction ID" value="UER00313"/>
</dbReference>
<feature type="binding site" evidence="4">
    <location>
        <position position="105"/>
    </location>
    <ligand>
        <name>1-deoxy-D-xylulose 5-phosphate</name>
        <dbReference type="ChEBI" id="CHEBI:57792"/>
    </ligand>
</feature>
<comment type="subcellular location">
    <subcellularLocation>
        <location evidence="4">Cytoplasm</location>
    </subcellularLocation>
</comment>
<comment type="subunit">
    <text evidence="4">Homooctamer; tetramer of dimers.</text>
</comment>
<name>A0A2S6N044_RHOGL</name>
<feature type="binding site" evidence="4">
    <location>
        <begin position="220"/>
        <end position="221"/>
    </location>
    <ligand>
        <name>3-amino-2-oxopropyl phosphate</name>
        <dbReference type="ChEBI" id="CHEBI:57279"/>
    </ligand>
</feature>
<keyword evidence="3 4" id="KW-0664">Pyridoxine biosynthesis</keyword>
<organism evidence="5 6">
    <name type="scientific">Rhodopila globiformis</name>
    <name type="common">Rhodopseudomonas globiformis</name>
    <dbReference type="NCBI Taxonomy" id="1071"/>
    <lineage>
        <taxon>Bacteria</taxon>
        <taxon>Pseudomonadati</taxon>
        <taxon>Pseudomonadota</taxon>
        <taxon>Alphaproteobacteria</taxon>
        <taxon>Acetobacterales</taxon>
        <taxon>Acetobacteraceae</taxon>
        <taxon>Rhodopila</taxon>
    </lineage>
</organism>
<dbReference type="Pfam" id="PF03740">
    <property type="entry name" value="PdxJ"/>
    <property type="match status" value="1"/>
</dbReference>
<comment type="function">
    <text evidence="4">Catalyzes the complicated ring closure reaction between the two acyclic compounds 1-deoxy-D-xylulose-5-phosphate (DXP) and 3-amino-2-oxopropyl phosphate (1-amino-acetone-3-phosphate or AAP) to form pyridoxine 5'-phosphate (PNP) and inorganic phosphate.</text>
</comment>
<feature type="active site" description="Proton donor" evidence="4">
    <location>
        <position position="197"/>
    </location>
</feature>
<dbReference type="Gene3D" id="3.20.20.70">
    <property type="entry name" value="Aldolase class I"/>
    <property type="match status" value="1"/>
</dbReference>
<keyword evidence="6" id="KW-1185">Reference proteome</keyword>
<keyword evidence="2 4" id="KW-0808">Transferase</keyword>
<proteinExistence type="inferred from homology"/>
<gene>
    <name evidence="4" type="primary">pdxJ</name>
    <name evidence="5" type="ORF">CCS01_25345</name>
</gene>
<sequence length="245" mass="26255">MAHLSVNLNKIALLRNSRHTGVPDLRRFAHLALEAGAHGLTVHPRPDERHIRGSDVPMLADLMRPLRPGIEFNIEGYPDARLMHIVRANRPEQVTLVPDAPGAFTSDEGWKLTPAQVQVTGPAIQAIKAQGGRAILFIDADPAVIDRVRTSGADGVEIYTGPYAEAFRAGTHQPVLERIAATAARAREAGLVVNAGHDLNLHNIPPLMAAVPFLAEASIGHELTADALENGFTATVAAYVKALQV</sequence>
<dbReference type="PANTHER" id="PTHR30456">
    <property type="entry name" value="PYRIDOXINE 5'-PHOSPHATE SYNTHASE"/>
    <property type="match status" value="1"/>
</dbReference>
<protein>
    <recommendedName>
        <fullName evidence="4">Pyridoxine 5'-phosphate synthase</fullName>
        <shortName evidence="4">PNP synthase</shortName>
        <ecNumber evidence="4">2.6.99.2</ecNumber>
    </recommendedName>
</protein>
<dbReference type="EMBL" id="NHRY01000250">
    <property type="protein sequence ID" value="PPQ27997.1"/>
    <property type="molecule type" value="Genomic_DNA"/>
</dbReference>
<dbReference type="GO" id="GO:0008615">
    <property type="term" value="P:pyridoxine biosynthetic process"/>
    <property type="evidence" value="ECO:0007669"/>
    <property type="project" value="UniProtKB-UniRule"/>
</dbReference>
<dbReference type="SUPFAM" id="SSF63892">
    <property type="entry name" value="Pyridoxine 5'-phosphate synthase"/>
    <property type="match status" value="1"/>
</dbReference>
<feature type="binding site" evidence="4">
    <location>
        <position position="45"/>
    </location>
    <ligand>
        <name>1-deoxy-D-xylulose 5-phosphate</name>
        <dbReference type="ChEBI" id="CHEBI:57792"/>
    </ligand>
</feature>
<feature type="binding site" evidence="4">
    <location>
        <position position="50"/>
    </location>
    <ligand>
        <name>1-deoxy-D-xylulose 5-phosphate</name>
        <dbReference type="ChEBI" id="CHEBI:57792"/>
    </ligand>
</feature>
<evidence type="ECO:0000313" key="6">
    <source>
        <dbReference type="Proteomes" id="UP000239724"/>
    </source>
</evidence>
<evidence type="ECO:0000256" key="2">
    <source>
        <dbReference type="ARBA" id="ARBA00022679"/>
    </source>
</evidence>
<evidence type="ECO:0000256" key="1">
    <source>
        <dbReference type="ARBA" id="ARBA00022490"/>
    </source>
</evidence>
<comment type="caution">
    <text evidence="5">The sequence shown here is derived from an EMBL/GenBank/DDBJ whole genome shotgun (WGS) entry which is preliminary data.</text>
</comment>
<dbReference type="HAMAP" id="MF_00279">
    <property type="entry name" value="PdxJ"/>
    <property type="match status" value="1"/>
</dbReference>
<comment type="catalytic activity">
    <reaction evidence="4">
        <text>3-amino-2-oxopropyl phosphate + 1-deoxy-D-xylulose 5-phosphate = pyridoxine 5'-phosphate + phosphate + 2 H2O + H(+)</text>
        <dbReference type="Rhea" id="RHEA:15265"/>
        <dbReference type="ChEBI" id="CHEBI:15377"/>
        <dbReference type="ChEBI" id="CHEBI:15378"/>
        <dbReference type="ChEBI" id="CHEBI:43474"/>
        <dbReference type="ChEBI" id="CHEBI:57279"/>
        <dbReference type="ChEBI" id="CHEBI:57792"/>
        <dbReference type="ChEBI" id="CHEBI:58589"/>
        <dbReference type="EC" id="2.6.99.2"/>
    </reaction>
</comment>